<evidence type="ECO:0000256" key="2">
    <source>
        <dbReference type="SAM" id="MobiDB-lite"/>
    </source>
</evidence>
<reference evidence="3" key="1">
    <citation type="submission" date="1999-03" db="EMBL/GenBank/DDBJ databases">
        <title>Microsynteny analysis of 22-kDa zein cluster in maize and sorghum.</title>
        <authorList>
            <person name="Llaca V."/>
            <person name="Lou A."/>
            <person name="Messing J.W."/>
        </authorList>
    </citation>
    <scope>NUCLEOTIDE SEQUENCE</scope>
</reference>
<proteinExistence type="predicted"/>
<dbReference type="AlphaFoldDB" id="Q9XE84"/>
<accession>Q9XE84</accession>
<feature type="region of interest" description="Disordered" evidence="2">
    <location>
        <begin position="16"/>
        <end position="51"/>
    </location>
</feature>
<feature type="compositionally biased region" description="Acidic residues" evidence="2">
    <location>
        <begin position="21"/>
        <end position="43"/>
    </location>
</feature>
<evidence type="ECO:0000256" key="1">
    <source>
        <dbReference type="SAM" id="Coils"/>
    </source>
</evidence>
<name>Q9XE84_SORBI</name>
<evidence type="ECO:0000313" key="3">
    <source>
        <dbReference type="EMBL" id="AAD22152.1"/>
    </source>
</evidence>
<keyword evidence="1" id="KW-0175">Coiled coil</keyword>
<sequence>MAAEEYRAMFNLGGQHVDGVPELEDEESRVEAQEEVPEDEEMQDPPPPQSANARMGWTTELWIPEADPKDFFHENLVLTLKHHYPDLQATLEYNCTEHKHPLRRSLWVAELIVKTLDATKGFRKVESKHIARISRDTMKESMADAAYQALVFYRGRRFEDVQYNATYHYPRFVPEKMTWAIEVADASQPKLQAQVELTYELTLKVIELENELHRERKLLEKEQREADDLRAELGRPKLHKRLHVEPILKDAAPEE</sequence>
<dbReference type="EMBL" id="AF061282">
    <property type="protein sequence ID" value="AAD22152.1"/>
    <property type="molecule type" value="Genomic_DNA"/>
</dbReference>
<protein>
    <submittedName>
        <fullName evidence="3">Uncharacterized protein</fullName>
    </submittedName>
</protein>
<feature type="coiled-coil region" evidence="1">
    <location>
        <begin position="205"/>
        <end position="232"/>
    </location>
</feature>
<organism evidence="3">
    <name type="scientific">Sorghum bicolor</name>
    <name type="common">Sorghum</name>
    <name type="synonym">Sorghum vulgare</name>
    <dbReference type="NCBI Taxonomy" id="4558"/>
    <lineage>
        <taxon>Eukaryota</taxon>
        <taxon>Viridiplantae</taxon>
        <taxon>Streptophyta</taxon>
        <taxon>Embryophyta</taxon>
        <taxon>Tracheophyta</taxon>
        <taxon>Spermatophyta</taxon>
        <taxon>Magnoliopsida</taxon>
        <taxon>Liliopsida</taxon>
        <taxon>Poales</taxon>
        <taxon>Poaceae</taxon>
        <taxon>PACMAD clade</taxon>
        <taxon>Panicoideae</taxon>
        <taxon>Andropogonodae</taxon>
        <taxon>Andropogoneae</taxon>
        <taxon>Sorghinae</taxon>
        <taxon>Sorghum</taxon>
    </lineage>
</organism>